<evidence type="ECO:0000313" key="3">
    <source>
        <dbReference type="EnsemblMetazoa" id="G28601.5:cds"/>
    </source>
</evidence>
<feature type="transmembrane region" description="Helical" evidence="1">
    <location>
        <begin position="360"/>
        <end position="383"/>
    </location>
</feature>
<evidence type="ECO:0000259" key="2">
    <source>
        <dbReference type="Pfam" id="PF01683"/>
    </source>
</evidence>
<feature type="transmembrane region" description="Helical" evidence="1">
    <location>
        <begin position="54"/>
        <end position="77"/>
    </location>
</feature>
<keyword evidence="1" id="KW-0472">Membrane</keyword>
<name>A0A8W8LLQ8_MAGGI</name>
<dbReference type="Proteomes" id="UP000005408">
    <property type="component" value="Unassembled WGS sequence"/>
</dbReference>
<keyword evidence="1" id="KW-0812">Transmembrane</keyword>
<dbReference type="Pfam" id="PF01683">
    <property type="entry name" value="EB"/>
    <property type="match status" value="1"/>
</dbReference>
<sequence>MLSVALLVVFVEKGFRHYKSLAATKSMGDNGFESNSSSKRLTLHLMFIETNFEITFTCVIFTIAFFGVFGNLAAIGIKKEVKKAQSFEFKIHYIMAISHVYIYTIAILVCNSNAQNIEYGNMCLESVSKFWNLDADYRCKFKESQIRNFLQNANTTCPKICKFTMSDLKSNGARDLKIKLLFNNVSNNRVVDACANRSPNQGFRELYINCSSWNEGEYGVYQGNCKDNNGQCDSIYTVCACHCQQGYTMVDNNCENESVKADEPCESDTQCTSTDNSRKCSGGICVCQVGYVSINNSCHEGYLVLDQPCTYDSQCLGSPNASCVDGKCSCIKGYSAKDSSVCVSMAERQEQKADGNKKSLFAAIIGGLLAGVVIVTVSAILIYKRFCRNNTTRKEPVIHFENHQYDTNGVDDNATPLIETKQENAANKSPHDHSKEAVEYSHIYDETRDALAQDDVYHHLNEEKDQKQDDNNYDHASAAVGHVTNLSEYSLISDFKNDKTVSLTEEQDEYFIIEQSFSTNG</sequence>
<dbReference type="EnsemblMetazoa" id="G28601.5">
    <property type="protein sequence ID" value="G28601.5:cds"/>
    <property type="gene ID" value="G28601"/>
</dbReference>
<keyword evidence="1" id="KW-1133">Transmembrane helix</keyword>
<reference evidence="3" key="1">
    <citation type="submission" date="2022-08" db="UniProtKB">
        <authorList>
            <consortium name="EnsemblMetazoa"/>
        </authorList>
    </citation>
    <scope>IDENTIFICATION</scope>
    <source>
        <strain evidence="3">05x7-T-G4-1.051#20</strain>
    </source>
</reference>
<feature type="transmembrane region" description="Helical" evidence="1">
    <location>
        <begin position="89"/>
        <end position="109"/>
    </location>
</feature>
<evidence type="ECO:0000313" key="4">
    <source>
        <dbReference type="Proteomes" id="UP000005408"/>
    </source>
</evidence>
<feature type="domain" description="EB" evidence="2">
    <location>
        <begin position="287"/>
        <end position="342"/>
    </location>
</feature>
<evidence type="ECO:0000256" key="1">
    <source>
        <dbReference type="SAM" id="Phobius"/>
    </source>
</evidence>
<accession>A0A8W8LLQ8</accession>
<proteinExistence type="predicted"/>
<dbReference type="PANTHER" id="PTHR39069:SF8">
    <property type="entry name" value="FI17111P1"/>
    <property type="match status" value="1"/>
</dbReference>
<keyword evidence="4" id="KW-1185">Reference proteome</keyword>
<dbReference type="PANTHER" id="PTHR39069">
    <property type="entry name" value="ECDYSONE-INDUCIBLE GENE E1, ISOFORM A"/>
    <property type="match status" value="1"/>
</dbReference>
<protein>
    <recommendedName>
        <fullName evidence="2">EB domain-containing protein</fullName>
    </recommendedName>
</protein>
<dbReference type="InterPro" id="IPR006149">
    <property type="entry name" value="EB_dom"/>
</dbReference>
<organism evidence="3 4">
    <name type="scientific">Magallana gigas</name>
    <name type="common">Pacific oyster</name>
    <name type="synonym">Crassostrea gigas</name>
    <dbReference type="NCBI Taxonomy" id="29159"/>
    <lineage>
        <taxon>Eukaryota</taxon>
        <taxon>Metazoa</taxon>
        <taxon>Spiralia</taxon>
        <taxon>Lophotrochozoa</taxon>
        <taxon>Mollusca</taxon>
        <taxon>Bivalvia</taxon>
        <taxon>Autobranchia</taxon>
        <taxon>Pteriomorphia</taxon>
        <taxon>Ostreida</taxon>
        <taxon>Ostreoidea</taxon>
        <taxon>Ostreidae</taxon>
        <taxon>Magallana</taxon>
    </lineage>
</organism>
<dbReference type="AlphaFoldDB" id="A0A8W8LLQ8"/>